<keyword evidence="2" id="KW-1185">Reference proteome</keyword>
<dbReference type="EMBL" id="JAVFKD010000015">
    <property type="protein sequence ID" value="KAK5989268.1"/>
    <property type="molecule type" value="Genomic_DNA"/>
</dbReference>
<name>A0ABR0SAV5_9HYPO</name>
<dbReference type="Proteomes" id="UP001338125">
    <property type="component" value="Unassembled WGS sequence"/>
</dbReference>
<comment type="caution">
    <text evidence="1">The sequence shown here is derived from an EMBL/GenBank/DDBJ whole genome shotgun (WGS) entry which is preliminary data.</text>
</comment>
<protein>
    <submittedName>
        <fullName evidence="1">Uncharacterized protein</fullName>
    </submittedName>
</protein>
<reference evidence="1 2" key="1">
    <citation type="submission" date="2024-01" db="EMBL/GenBank/DDBJ databases">
        <title>Complete genome of Cladobotryum mycophilum ATHUM6906.</title>
        <authorList>
            <person name="Christinaki A.C."/>
            <person name="Myridakis A.I."/>
            <person name="Kouvelis V.N."/>
        </authorList>
    </citation>
    <scope>NUCLEOTIDE SEQUENCE [LARGE SCALE GENOMIC DNA]</scope>
    <source>
        <strain evidence="1 2">ATHUM6906</strain>
    </source>
</reference>
<organism evidence="1 2">
    <name type="scientific">Cladobotryum mycophilum</name>
    <dbReference type="NCBI Taxonomy" id="491253"/>
    <lineage>
        <taxon>Eukaryota</taxon>
        <taxon>Fungi</taxon>
        <taxon>Dikarya</taxon>
        <taxon>Ascomycota</taxon>
        <taxon>Pezizomycotina</taxon>
        <taxon>Sordariomycetes</taxon>
        <taxon>Hypocreomycetidae</taxon>
        <taxon>Hypocreales</taxon>
        <taxon>Hypocreaceae</taxon>
        <taxon>Cladobotryum</taxon>
    </lineage>
</organism>
<proteinExistence type="predicted"/>
<sequence>MPYSSFLKLQTHRRWEVAKPRAVAAQGRQPRPDMALTNTEAHALEVLHIEKGLGFNIGEDPVWISRESVARMDEDTRDWARRMCMTETYILILMDEGERGMDRKNSIKAILESSRKLKINGREN</sequence>
<evidence type="ECO:0000313" key="2">
    <source>
        <dbReference type="Proteomes" id="UP001338125"/>
    </source>
</evidence>
<evidence type="ECO:0000313" key="1">
    <source>
        <dbReference type="EMBL" id="KAK5989268.1"/>
    </source>
</evidence>
<gene>
    <name evidence="1" type="ORF">PT974_10778</name>
</gene>
<accession>A0ABR0SAV5</accession>